<evidence type="ECO:0000256" key="1">
    <source>
        <dbReference type="SAM" id="MobiDB-lite"/>
    </source>
</evidence>
<evidence type="ECO:0000313" key="3">
    <source>
        <dbReference type="Proteomes" id="UP000629287"/>
    </source>
</evidence>
<keyword evidence="3" id="KW-1185">Reference proteome</keyword>
<protein>
    <submittedName>
        <fullName evidence="2">Uncharacterized protein YjbJ (UPF0337 family)</fullName>
    </submittedName>
</protein>
<name>A0A8I0TV19_9ACTN</name>
<proteinExistence type="predicted"/>
<dbReference type="Proteomes" id="UP000629287">
    <property type="component" value="Unassembled WGS sequence"/>
</dbReference>
<dbReference type="SUPFAM" id="SSF69047">
    <property type="entry name" value="Hypothetical protein YjbJ"/>
    <property type="match status" value="1"/>
</dbReference>
<dbReference type="EMBL" id="JADBGF010000001">
    <property type="protein sequence ID" value="MBE1602840.1"/>
    <property type="molecule type" value="Genomic_DNA"/>
</dbReference>
<feature type="compositionally biased region" description="Basic and acidic residues" evidence="1">
    <location>
        <begin position="34"/>
        <end position="43"/>
    </location>
</feature>
<evidence type="ECO:0000313" key="2">
    <source>
        <dbReference type="EMBL" id="MBE1602840.1"/>
    </source>
</evidence>
<comment type="caution">
    <text evidence="2">The sequence shown here is derived from an EMBL/GenBank/DDBJ whole genome shotgun (WGS) entry which is preliminary data.</text>
</comment>
<organism evidence="2 3">
    <name type="scientific">Streptomyces stelliscabiei</name>
    <dbReference type="NCBI Taxonomy" id="146820"/>
    <lineage>
        <taxon>Bacteria</taxon>
        <taxon>Bacillati</taxon>
        <taxon>Actinomycetota</taxon>
        <taxon>Actinomycetes</taxon>
        <taxon>Kitasatosporales</taxon>
        <taxon>Streptomycetaceae</taxon>
        <taxon>Streptomyces</taxon>
    </lineage>
</organism>
<feature type="compositionally biased region" description="Basic residues" evidence="1">
    <location>
        <begin position="13"/>
        <end position="23"/>
    </location>
</feature>
<sequence length="50" mass="5691">MKGRITQELGRGTRNRRLQHRGRNDRVSGSLKQAGEKTKDAFRRNGSGPR</sequence>
<dbReference type="AlphaFoldDB" id="A0A8I0TV19"/>
<gene>
    <name evidence="2" type="ORF">H4687_008969</name>
</gene>
<reference evidence="2 3" key="1">
    <citation type="submission" date="2020-10" db="EMBL/GenBank/DDBJ databases">
        <title>Sequencing the genomes of 1000 actinobacteria strains.</title>
        <authorList>
            <person name="Klenk H.-P."/>
        </authorList>
    </citation>
    <scope>NUCLEOTIDE SEQUENCE [LARGE SCALE GENOMIC DNA]</scope>
    <source>
        <strain evidence="2 3">DSM 41803</strain>
    </source>
</reference>
<dbReference type="InterPro" id="IPR036629">
    <property type="entry name" value="YjbJ_sf"/>
</dbReference>
<accession>A0A8I0TV19</accession>
<feature type="region of interest" description="Disordered" evidence="1">
    <location>
        <begin position="1"/>
        <end position="50"/>
    </location>
</feature>